<accession>A0A3E2MS23</accession>
<proteinExistence type="inferred from homology"/>
<dbReference type="SUPFAM" id="SSF56645">
    <property type="entry name" value="Acyl-CoA dehydrogenase NM domain-like"/>
    <property type="match status" value="1"/>
</dbReference>
<protein>
    <submittedName>
        <fullName evidence="9">Putative acyl-CoA dehydrogenase AidB</fullName>
        <ecNumber evidence="9">1.3.99.-</ecNumber>
    </submittedName>
</protein>
<gene>
    <name evidence="9" type="primary">aidB_2</name>
    <name evidence="9" type="ORF">DAVIS_04093</name>
</gene>
<dbReference type="RefSeq" id="WP_117432977.1">
    <property type="nucleotide sequence ID" value="NZ_PEDF01000150.1"/>
</dbReference>
<evidence type="ECO:0000259" key="7">
    <source>
        <dbReference type="Pfam" id="PF02770"/>
    </source>
</evidence>
<evidence type="ECO:0000256" key="1">
    <source>
        <dbReference type="ARBA" id="ARBA00001974"/>
    </source>
</evidence>
<dbReference type="InterPro" id="IPR052904">
    <property type="entry name" value="Acyl-CoA_dehydrogenase-like"/>
</dbReference>
<evidence type="ECO:0000256" key="5">
    <source>
        <dbReference type="RuleBase" id="RU362125"/>
    </source>
</evidence>
<comment type="similarity">
    <text evidence="2 5">Belongs to the acyl-CoA dehydrogenase family.</text>
</comment>
<dbReference type="Pfam" id="PF00441">
    <property type="entry name" value="Acyl-CoA_dh_1"/>
    <property type="match status" value="1"/>
</dbReference>
<dbReference type="Gene3D" id="2.40.110.20">
    <property type="match status" value="1"/>
</dbReference>
<keyword evidence="4 5" id="KW-0274">FAD</keyword>
<sequence length="598" mass="65174">MSQRDGEYEMEGVDRLPFSTPEKAQRYQTESYRGAVGLNWYLTDPTLRSTVAYYLQPDELAVVEPHLIRTGELMGGAVARWAEETDRDPPLLQRYDRWGHDVSRIVMPASFIQSKRAVLDAQAALRDEARGAGIRPTVALFAANYLLNQADIGMGCALGTGAGMVQSLVAAFAPADVRDHVLAKFDSGEWAGETAQLLTERTGGSDLGALETTATRDGDSWRLNGFKWFASNCAGQAFVVLAKPEGAPDTTRGVANFLVLRTRRDGSRNGVRVRRLKDKLGTRSVASGEVEFVDAEAFLLSAEPSGPQALAGPSGGRGLARMMELTNAARLGIASFALGNARRALVESLCYARQRRAFGGALIDKPLMRRKLAELIVDVEAAQTLVFDGLGVANHRQPRTIRQRIAVPVTKLKVCRLGISAASDAIEIHGGNGYVENWPVARLLRDAQVNTIWEGPDNILCLDVRRGIEQTSAHETLLARLRDAVSVADRDDTTRLVEARIDDLDAAITAWTKLDRRLGEARLFPLTQFMGDVYAGALLIERASWEREVSGTDRAALVARLYAERYLADRGPLRGIDADSEEALDRFGDLVAGALATA</sequence>
<organism evidence="9 10">
    <name type="scientific">Mycobacterium marinum</name>
    <dbReference type="NCBI Taxonomy" id="1781"/>
    <lineage>
        <taxon>Bacteria</taxon>
        <taxon>Bacillati</taxon>
        <taxon>Actinomycetota</taxon>
        <taxon>Actinomycetes</taxon>
        <taxon>Mycobacteriales</taxon>
        <taxon>Mycobacteriaceae</taxon>
        <taxon>Mycobacterium</taxon>
        <taxon>Mycobacterium ulcerans group</taxon>
    </lineage>
</organism>
<dbReference type="InterPro" id="IPR041504">
    <property type="entry name" value="AidB_N"/>
</dbReference>
<feature type="domain" description="Acyl-CoA dehydrogenase/oxidase C-terminal" evidence="6">
    <location>
        <begin position="316"/>
        <end position="468"/>
    </location>
</feature>
<dbReference type="InterPro" id="IPR006091">
    <property type="entry name" value="Acyl-CoA_Oxase/DH_mid-dom"/>
</dbReference>
<evidence type="ECO:0000259" key="8">
    <source>
        <dbReference type="Pfam" id="PF18158"/>
    </source>
</evidence>
<dbReference type="Pfam" id="PF18158">
    <property type="entry name" value="AidB_N"/>
    <property type="match status" value="1"/>
</dbReference>
<dbReference type="InterPro" id="IPR009075">
    <property type="entry name" value="AcylCo_DH/oxidase_C"/>
</dbReference>
<dbReference type="InterPro" id="IPR006089">
    <property type="entry name" value="Acyl-CoA_DH_CS"/>
</dbReference>
<dbReference type="AlphaFoldDB" id="A0A3E2MS23"/>
<dbReference type="InterPro" id="IPR009100">
    <property type="entry name" value="AcylCoA_DH/oxidase_NM_dom_sf"/>
</dbReference>
<dbReference type="Proteomes" id="UP000257451">
    <property type="component" value="Unassembled WGS sequence"/>
</dbReference>
<dbReference type="Pfam" id="PF02770">
    <property type="entry name" value="Acyl-CoA_dh_M"/>
    <property type="match status" value="1"/>
</dbReference>
<dbReference type="PANTHER" id="PTHR42707:SF2">
    <property type="entry name" value="ACD11 DEHYDROGENASE"/>
    <property type="match status" value="1"/>
</dbReference>
<dbReference type="SUPFAM" id="SSF47203">
    <property type="entry name" value="Acyl-CoA dehydrogenase C-terminal domain-like"/>
    <property type="match status" value="1"/>
</dbReference>
<dbReference type="PROSITE" id="PS00073">
    <property type="entry name" value="ACYL_COA_DH_2"/>
    <property type="match status" value="1"/>
</dbReference>
<feature type="domain" description="Adaptive response protein AidB N-terminal" evidence="8">
    <location>
        <begin position="37"/>
        <end position="170"/>
    </location>
</feature>
<evidence type="ECO:0000256" key="4">
    <source>
        <dbReference type="ARBA" id="ARBA00022827"/>
    </source>
</evidence>
<evidence type="ECO:0000313" key="10">
    <source>
        <dbReference type="Proteomes" id="UP000257451"/>
    </source>
</evidence>
<keyword evidence="3 5" id="KW-0285">Flavoprotein</keyword>
<dbReference type="InterPro" id="IPR036250">
    <property type="entry name" value="AcylCo_DH-like_C"/>
</dbReference>
<dbReference type="EMBL" id="PEDF01000150">
    <property type="protein sequence ID" value="RFZ36367.1"/>
    <property type="molecule type" value="Genomic_DNA"/>
</dbReference>
<feature type="domain" description="Acyl-CoA oxidase/dehydrogenase middle" evidence="7">
    <location>
        <begin position="196"/>
        <end position="294"/>
    </location>
</feature>
<keyword evidence="5 9" id="KW-0560">Oxidoreductase</keyword>
<comment type="cofactor">
    <cofactor evidence="1 5">
        <name>FAD</name>
        <dbReference type="ChEBI" id="CHEBI:57692"/>
    </cofactor>
</comment>
<evidence type="ECO:0000256" key="2">
    <source>
        <dbReference type="ARBA" id="ARBA00009347"/>
    </source>
</evidence>
<name>A0A3E2MS23_MYCMR</name>
<evidence type="ECO:0000259" key="6">
    <source>
        <dbReference type="Pfam" id="PF00441"/>
    </source>
</evidence>
<dbReference type="PANTHER" id="PTHR42707">
    <property type="entry name" value="ACYL-COA DEHYDROGENASE"/>
    <property type="match status" value="1"/>
</dbReference>
<dbReference type="GO" id="GO:0003995">
    <property type="term" value="F:acyl-CoA dehydrogenase activity"/>
    <property type="evidence" value="ECO:0007669"/>
    <property type="project" value="InterPro"/>
</dbReference>
<evidence type="ECO:0000313" key="9">
    <source>
        <dbReference type="EMBL" id="RFZ36367.1"/>
    </source>
</evidence>
<evidence type="ECO:0000256" key="3">
    <source>
        <dbReference type="ARBA" id="ARBA00022630"/>
    </source>
</evidence>
<comment type="caution">
    <text evidence="9">The sequence shown here is derived from an EMBL/GenBank/DDBJ whole genome shotgun (WGS) entry which is preliminary data.</text>
</comment>
<reference evidence="9 10" key="1">
    <citation type="journal article" date="2018" name="Sci. Rep.">
        <title>Extensive genomic diversity among Mycobacterium marinum strains revealed by whole genome sequencing.</title>
        <authorList>
            <person name="Das S."/>
            <person name="Pettersson B.M."/>
            <person name="Behra P.R."/>
            <person name="Mallick A."/>
            <person name="Cheramie M."/>
            <person name="Ramesh M."/>
            <person name="Shirreff L."/>
            <person name="DuCote T."/>
            <person name="Dasgupta S."/>
            <person name="Ennis D.G."/>
            <person name="Kirsebom L.A."/>
        </authorList>
    </citation>
    <scope>NUCLEOTIDE SEQUENCE [LARGE SCALE GENOMIC DNA]</scope>
    <source>
        <strain evidence="9 10">Davis1</strain>
    </source>
</reference>
<dbReference type="EC" id="1.3.99.-" evidence="9"/>
<dbReference type="Gene3D" id="1.20.140.10">
    <property type="entry name" value="Butyryl-CoA Dehydrogenase, subunit A, domain 3"/>
    <property type="match status" value="1"/>
</dbReference>